<proteinExistence type="predicted"/>
<dbReference type="PANTHER" id="PTHR31170:SF19">
    <property type="match status" value="1"/>
</dbReference>
<reference evidence="2" key="1">
    <citation type="submission" date="2025-08" db="UniProtKB">
        <authorList>
            <consortium name="RefSeq"/>
        </authorList>
    </citation>
    <scope>IDENTIFICATION</scope>
    <source>
        <tissue evidence="2">Leaves</tissue>
    </source>
</reference>
<keyword evidence="1" id="KW-1185">Reference proteome</keyword>
<accession>A0A6P9EEF8</accession>
<evidence type="ECO:0000313" key="2">
    <source>
        <dbReference type="RefSeq" id="XP_035546645.1"/>
    </source>
</evidence>
<evidence type="ECO:0000313" key="1">
    <source>
        <dbReference type="Proteomes" id="UP000235220"/>
    </source>
</evidence>
<dbReference type="KEGG" id="jre:108980751"/>
<dbReference type="AlphaFoldDB" id="A0A6P9EEF8"/>
<dbReference type="OrthoDB" id="10314283at2759"/>
<dbReference type="GeneID" id="108980751"/>
<sequence>MAGESASFDDHEHDVNASFIKNHEHGSKKLSEEIAGMLESLKPFPESPCCIYKVSDPIRQSNEQAYTPQVISIGPFHRNNPKLQSMEEFKLRYLKSFRDRAKINLEDLVSTIKGAEKSARECYSERITLDSGDFVKMILVDACFIIEFFWKNWSKIWTKYDRRILTPWLSSRVQLDLILLENQLPFFIIEKIYDIAFPSISKDHPFLELSFCQFDYFNVQRYKHSDFRSTGILILHFTDLLRNFCLPPRERRPKRNVNIMKEMHSATQLAEIGLKFKKITSNSSTIRSPLELKYADGVLEIPCFQLDITTEIYARNLVALEEWHFPEVAYITDYYILLSFLIKTGEDMDLLVRKQIIANWLDGVVATSMINKLSEKSLYSQMNSHYQNMAEELNGFYANQSMLRAWRRALFRSPLIGSSAISAFLLLLFTFVQSLCSLLSLKYF</sequence>
<dbReference type="PANTHER" id="PTHR31170">
    <property type="entry name" value="BNAC04G53230D PROTEIN"/>
    <property type="match status" value="1"/>
</dbReference>
<dbReference type="Gramene" id="Jr06_14180_p1">
    <property type="protein sequence ID" value="cds.Jr06_14180_p1"/>
    <property type="gene ID" value="Jr06_14180"/>
</dbReference>
<gene>
    <name evidence="2" type="primary">LOC108980751</name>
</gene>
<dbReference type="InterPro" id="IPR004158">
    <property type="entry name" value="DUF247_pln"/>
</dbReference>
<name>A0A6P9EEF8_JUGRE</name>
<organism evidence="1 2">
    <name type="scientific">Juglans regia</name>
    <name type="common">English walnut</name>
    <dbReference type="NCBI Taxonomy" id="51240"/>
    <lineage>
        <taxon>Eukaryota</taxon>
        <taxon>Viridiplantae</taxon>
        <taxon>Streptophyta</taxon>
        <taxon>Embryophyta</taxon>
        <taxon>Tracheophyta</taxon>
        <taxon>Spermatophyta</taxon>
        <taxon>Magnoliopsida</taxon>
        <taxon>eudicotyledons</taxon>
        <taxon>Gunneridae</taxon>
        <taxon>Pentapetalae</taxon>
        <taxon>rosids</taxon>
        <taxon>fabids</taxon>
        <taxon>Fagales</taxon>
        <taxon>Juglandaceae</taxon>
        <taxon>Juglans</taxon>
    </lineage>
</organism>
<dbReference type="Pfam" id="PF03140">
    <property type="entry name" value="DUF247"/>
    <property type="match status" value="1"/>
</dbReference>
<protein>
    <submittedName>
        <fullName evidence="2">UPF0481 protein At3g47200-like</fullName>
    </submittedName>
</protein>
<dbReference type="Proteomes" id="UP000235220">
    <property type="component" value="Chromosome 6"/>
</dbReference>
<dbReference type="RefSeq" id="XP_035546645.1">
    <property type="nucleotide sequence ID" value="XM_035690752.1"/>
</dbReference>